<dbReference type="PANTHER" id="PTHR43845">
    <property type="entry name" value="BLR5969 PROTEIN"/>
    <property type="match status" value="1"/>
</dbReference>
<name>A0AB33KIL7_9ACTN</name>
<reference evidence="2" key="1">
    <citation type="submission" date="2024-07" db="EMBL/GenBank/DDBJ databases">
        <title>Complete genome sequences of cellulolytic bacteria, Kitasatospora sp. CMC57 and Streptomyces sp. CMC78, isolated from Japanese agricultural soil.</title>
        <authorList>
            <person name="Hashimoto T."/>
            <person name="Ito M."/>
            <person name="Iwamoto M."/>
            <person name="Fukahori D."/>
            <person name="Shoda T."/>
            <person name="Sakoda M."/>
            <person name="Morohoshi T."/>
            <person name="Mitsuboshi M."/>
            <person name="Nishizawa T."/>
        </authorList>
    </citation>
    <scope>NUCLEOTIDE SEQUENCE</scope>
    <source>
        <strain evidence="2">CMC78</strain>
    </source>
</reference>
<accession>A0AB33KIL7</accession>
<gene>
    <name evidence="2" type="ORF">SCMC78_36530</name>
</gene>
<dbReference type="EMBL" id="AP035884">
    <property type="protein sequence ID" value="BFP53846.1"/>
    <property type="molecule type" value="Genomic_DNA"/>
</dbReference>
<dbReference type="AlphaFoldDB" id="A0AB33KIL7"/>
<evidence type="ECO:0000256" key="1">
    <source>
        <dbReference type="SAM" id="MobiDB-lite"/>
    </source>
</evidence>
<dbReference type="PANTHER" id="PTHR43845:SF1">
    <property type="entry name" value="BLR5969 PROTEIN"/>
    <property type="match status" value="1"/>
</dbReference>
<evidence type="ECO:0008006" key="3">
    <source>
        <dbReference type="Google" id="ProtNLM"/>
    </source>
</evidence>
<feature type="region of interest" description="Disordered" evidence="1">
    <location>
        <begin position="626"/>
        <end position="649"/>
    </location>
</feature>
<dbReference type="Gene3D" id="3.40.50.12780">
    <property type="entry name" value="N-terminal domain of ligase-like"/>
    <property type="match status" value="1"/>
</dbReference>
<dbReference type="InterPro" id="IPR042099">
    <property type="entry name" value="ANL_N_sf"/>
</dbReference>
<organism evidence="2">
    <name type="scientific">Streptomyces sp. CMC78</name>
    <dbReference type="NCBI Taxonomy" id="3231512"/>
    <lineage>
        <taxon>Bacteria</taxon>
        <taxon>Bacillati</taxon>
        <taxon>Actinomycetota</taxon>
        <taxon>Actinomycetes</taxon>
        <taxon>Kitasatosporales</taxon>
        <taxon>Streptomycetaceae</taxon>
        <taxon>Streptomyces</taxon>
    </lineage>
</organism>
<protein>
    <recommendedName>
        <fullName evidence="3">AMP-dependent synthetase</fullName>
    </recommendedName>
</protein>
<dbReference type="RefSeq" id="WP_408053952.1">
    <property type="nucleotide sequence ID" value="NZ_AP035884.1"/>
</dbReference>
<dbReference type="SUPFAM" id="SSF56801">
    <property type="entry name" value="Acetyl-CoA synthetase-like"/>
    <property type="match status" value="1"/>
</dbReference>
<dbReference type="KEGG" id="stcm:SCMC78_36530"/>
<evidence type="ECO:0000313" key="2">
    <source>
        <dbReference type="EMBL" id="BFP53846.1"/>
    </source>
</evidence>
<proteinExistence type="predicted"/>
<sequence>MRHYPTDLLLAVEEAAAPLTALLRREKLDGLVPLLAGAPLAEALDELLGGLSQYPWQPLADTNDVYELRPAGAVALDDHRPGNTLRGLLYAWATGNTVVIRSSRPALWREVLETLRGTGLPLPEGRVTGPDAPADALPVTVPDLVPVPGGRPLPAWWDEQLYAPSRTPGEPAIGIAVPASGDGLPAPVTALDARDDWTRGLLRRVYLPGTTLAAVRNADPERTGRLDAKLRYLLGTARRAPYYRDLPRVRGTAELDRLPMLTKDLLEAHSLPRSADLSSGARPSGEVLRSGATSGEPRYVVFSRTDWENMVREALPVLRELGVRNGDRVVNTLIGGSMYGGLLTSASELTRLPVEAYSTGQQITVDLLLKLVDHFDANVLLGQPALILPLLRDAKKQHPGLRIETVIYGGTAMTESDKSWLRTELGTRRITSILAANDGAQLGYQCGELGGTLHHLNDDYNLIEVVDDQGRPLPDGESGELLVTSLQKFEGPLIRYRIGDVGRIVERDCACGVSGRTLEYLGRSDGLLRFKSCTVHHHEVLAALETFKVSQLQLELDTREHRETLILRTESPEPLDEARVRAHLTSTLPALSDEQLYDDSLSAFELVVECLAEGELPRNPVSAKIRPVIDRRVAQPSPSSSRPRRTPQG</sequence>